<comment type="caution">
    <text evidence="2">The sequence shown here is derived from an EMBL/GenBank/DDBJ whole genome shotgun (WGS) entry which is preliminary data.</text>
</comment>
<protein>
    <recommendedName>
        <fullName evidence="4">Secreted protein</fullName>
    </recommendedName>
</protein>
<dbReference type="AlphaFoldDB" id="A0A852ZLJ9"/>
<proteinExistence type="predicted"/>
<keyword evidence="3" id="KW-1185">Reference proteome</keyword>
<keyword evidence="1" id="KW-0732">Signal</keyword>
<feature type="chain" id="PRO_5032962983" description="Secreted protein" evidence="1">
    <location>
        <begin position="31"/>
        <end position="167"/>
    </location>
</feature>
<evidence type="ECO:0000313" key="3">
    <source>
        <dbReference type="Proteomes" id="UP000579605"/>
    </source>
</evidence>
<accession>A0A852ZLJ9</accession>
<name>A0A852ZLJ9_9ACTN</name>
<evidence type="ECO:0000256" key="1">
    <source>
        <dbReference type="SAM" id="SignalP"/>
    </source>
</evidence>
<sequence>MRMPRRIAGLIAGASLAAGAVLAMGAPAQAYSPNPSTTAHYRNTTYCPCSIPDVIDGTYFKYDPGGRAIKIDIWNPSHTRYLGKLEFHPYGEQVWLYDNAKDGDSFYYQVRYRLPGQPEYNGPILGGLPGGTHTVKSYPLPEGQALTIFLYDDAAGHDYIGNWSGIA</sequence>
<reference evidence="2 3" key="1">
    <citation type="submission" date="2020-07" db="EMBL/GenBank/DDBJ databases">
        <title>Sequencing the genomes of 1000 actinobacteria strains.</title>
        <authorList>
            <person name="Klenk H.-P."/>
        </authorList>
    </citation>
    <scope>NUCLEOTIDE SEQUENCE [LARGE SCALE GENOMIC DNA]</scope>
    <source>
        <strain evidence="2 3">DSM 18448</strain>
    </source>
</reference>
<gene>
    <name evidence="2" type="ORF">F4554_001934</name>
</gene>
<dbReference type="Proteomes" id="UP000579605">
    <property type="component" value="Unassembled WGS sequence"/>
</dbReference>
<feature type="signal peptide" evidence="1">
    <location>
        <begin position="1"/>
        <end position="30"/>
    </location>
</feature>
<organism evidence="2 3">
    <name type="scientific">Actinopolymorpha rutila</name>
    <dbReference type="NCBI Taxonomy" id="446787"/>
    <lineage>
        <taxon>Bacteria</taxon>
        <taxon>Bacillati</taxon>
        <taxon>Actinomycetota</taxon>
        <taxon>Actinomycetes</taxon>
        <taxon>Propionibacteriales</taxon>
        <taxon>Actinopolymorphaceae</taxon>
        <taxon>Actinopolymorpha</taxon>
    </lineage>
</organism>
<dbReference type="EMBL" id="JACBZH010000001">
    <property type="protein sequence ID" value="NYH89296.1"/>
    <property type="molecule type" value="Genomic_DNA"/>
</dbReference>
<evidence type="ECO:0000313" key="2">
    <source>
        <dbReference type="EMBL" id="NYH89296.1"/>
    </source>
</evidence>
<dbReference type="RefSeq" id="WP_179787048.1">
    <property type="nucleotide sequence ID" value="NZ_BAAARR010000038.1"/>
</dbReference>
<evidence type="ECO:0008006" key="4">
    <source>
        <dbReference type="Google" id="ProtNLM"/>
    </source>
</evidence>